<evidence type="ECO:0000313" key="4">
    <source>
        <dbReference type="Proteomes" id="UP000186817"/>
    </source>
</evidence>
<feature type="compositionally biased region" description="Basic and acidic residues" evidence="2">
    <location>
        <begin position="1932"/>
        <end position="1942"/>
    </location>
</feature>
<feature type="region of interest" description="Disordered" evidence="2">
    <location>
        <begin position="700"/>
        <end position="748"/>
    </location>
</feature>
<dbReference type="PANTHER" id="PTHR21723:SF3">
    <property type="entry name" value="PROTEIN RIC-3"/>
    <property type="match status" value="1"/>
</dbReference>
<accession>A0A1Q9CJ22</accession>
<dbReference type="InterPro" id="IPR026160">
    <property type="entry name" value="Ric3"/>
</dbReference>
<dbReference type="GO" id="GO:0034394">
    <property type="term" value="P:protein localization to cell surface"/>
    <property type="evidence" value="ECO:0007669"/>
    <property type="project" value="TreeGrafter"/>
</dbReference>
<reference evidence="3 4" key="1">
    <citation type="submission" date="2016-02" db="EMBL/GenBank/DDBJ databases">
        <title>Genome analysis of coral dinoflagellate symbionts highlights evolutionary adaptations to a symbiotic lifestyle.</title>
        <authorList>
            <person name="Aranda M."/>
            <person name="Li Y."/>
            <person name="Liew Y.J."/>
            <person name="Baumgarten S."/>
            <person name="Simakov O."/>
            <person name="Wilson M."/>
            <person name="Piel J."/>
            <person name="Ashoor H."/>
            <person name="Bougouffa S."/>
            <person name="Bajic V.B."/>
            <person name="Ryu T."/>
            <person name="Ravasi T."/>
            <person name="Bayer T."/>
            <person name="Micklem G."/>
            <person name="Kim H."/>
            <person name="Bhak J."/>
            <person name="Lajeunesse T.C."/>
            <person name="Voolstra C.R."/>
        </authorList>
    </citation>
    <scope>NUCLEOTIDE SEQUENCE [LARGE SCALE GENOMIC DNA]</scope>
    <source>
        <strain evidence="3 4">CCMP2467</strain>
    </source>
</reference>
<feature type="region of interest" description="Disordered" evidence="2">
    <location>
        <begin position="1466"/>
        <end position="1485"/>
    </location>
</feature>
<dbReference type="EMBL" id="LSRX01001156">
    <property type="protein sequence ID" value="OLP82922.1"/>
    <property type="molecule type" value="Genomic_DNA"/>
</dbReference>
<feature type="compositionally biased region" description="Basic and acidic residues" evidence="2">
    <location>
        <begin position="1337"/>
        <end position="1382"/>
    </location>
</feature>
<feature type="coiled-coil region" evidence="1">
    <location>
        <begin position="773"/>
        <end position="868"/>
    </location>
</feature>
<feature type="compositionally biased region" description="Gly residues" evidence="2">
    <location>
        <begin position="40"/>
        <end position="63"/>
    </location>
</feature>
<keyword evidence="1" id="KW-0175">Coiled coil</keyword>
<comment type="caution">
    <text evidence="3">The sequence shown here is derived from an EMBL/GenBank/DDBJ whole genome shotgun (WGS) entry which is preliminary data.</text>
</comment>
<feature type="region of interest" description="Disordered" evidence="2">
    <location>
        <begin position="1995"/>
        <end position="2161"/>
    </location>
</feature>
<keyword evidence="4" id="KW-1185">Reference proteome</keyword>
<feature type="compositionally biased region" description="Gly residues" evidence="2">
    <location>
        <begin position="102"/>
        <end position="125"/>
    </location>
</feature>
<evidence type="ECO:0000256" key="1">
    <source>
        <dbReference type="SAM" id="Coils"/>
    </source>
</evidence>
<feature type="region of interest" description="Disordered" evidence="2">
    <location>
        <begin position="1932"/>
        <end position="1959"/>
    </location>
</feature>
<dbReference type="PANTHER" id="PTHR21723">
    <property type="entry name" value="RESISTANCE TO INHIBITORS OF CHOLINESTERASE PROTEIN 3 RIC3"/>
    <property type="match status" value="1"/>
</dbReference>
<organism evidence="3 4">
    <name type="scientific">Symbiodinium microadriaticum</name>
    <name type="common">Dinoflagellate</name>
    <name type="synonym">Zooxanthella microadriatica</name>
    <dbReference type="NCBI Taxonomy" id="2951"/>
    <lineage>
        <taxon>Eukaryota</taxon>
        <taxon>Sar</taxon>
        <taxon>Alveolata</taxon>
        <taxon>Dinophyceae</taxon>
        <taxon>Suessiales</taxon>
        <taxon>Symbiodiniaceae</taxon>
        <taxon>Symbiodinium</taxon>
    </lineage>
</organism>
<feature type="compositionally biased region" description="Basic and acidic residues" evidence="2">
    <location>
        <begin position="1497"/>
        <end position="1531"/>
    </location>
</feature>
<feature type="coiled-coil region" evidence="1">
    <location>
        <begin position="581"/>
        <end position="608"/>
    </location>
</feature>
<feature type="compositionally biased region" description="Acidic residues" evidence="2">
    <location>
        <begin position="1943"/>
        <end position="1953"/>
    </location>
</feature>
<feature type="compositionally biased region" description="Basic and acidic residues" evidence="2">
    <location>
        <begin position="2113"/>
        <end position="2130"/>
    </location>
</feature>
<feature type="region of interest" description="Disordered" evidence="2">
    <location>
        <begin position="966"/>
        <end position="1046"/>
    </location>
</feature>
<feature type="compositionally biased region" description="Basic and acidic residues" evidence="2">
    <location>
        <begin position="700"/>
        <end position="717"/>
    </location>
</feature>
<dbReference type="Proteomes" id="UP000186817">
    <property type="component" value="Unassembled WGS sequence"/>
</dbReference>
<gene>
    <name evidence="3" type="ORF">AK812_SmicGene36377</name>
</gene>
<feature type="compositionally biased region" description="Basic and acidic residues" evidence="2">
    <location>
        <begin position="1699"/>
        <end position="1712"/>
    </location>
</feature>
<feature type="compositionally biased region" description="Basic and acidic residues" evidence="2">
    <location>
        <begin position="1306"/>
        <end position="1320"/>
    </location>
</feature>
<feature type="compositionally biased region" description="Basic and acidic residues" evidence="2">
    <location>
        <begin position="2071"/>
        <end position="2102"/>
    </location>
</feature>
<evidence type="ECO:0000256" key="2">
    <source>
        <dbReference type="SAM" id="MobiDB-lite"/>
    </source>
</evidence>
<feature type="region of interest" description="Disordered" evidence="2">
    <location>
        <begin position="1497"/>
        <end position="1541"/>
    </location>
</feature>
<protein>
    <submittedName>
        <fullName evidence="3">Uncharacterized protein</fullName>
    </submittedName>
</protein>
<feature type="region of interest" description="Disordered" evidence="2">
    <location>
        <begin position="39"/>
        <end position="71"/>
    </location>
</feature>
<evidence type="ECO:0000313" key="3">
    <source>
        <dbReference type="EMBL" id="OLP82922.1"/>
    </source>
</evidence>
<feature type="region of interest" description="Disordered" evidence="2">
    <location>
        <begin position="1623"/>
        <end position="1712"/>
    </location>
</feature>
<proteinExistence type="predicted"/>
<feature type="compositionally biased region" description="Basic and acidic residues" evidence="2">
    <location>
        <begin position="2003"/>
        <end position="2029"/>
    </location>
</feature>
<dbReference type="OrthoDB" id="448341at2759"/>
<feature type="region of interest" description="Disordered" evidence="2">
    <location>
        <begin position="101"/>
        <end position="159"/>
    </location>
</feature>
<feature type="compositionally biased region" description="Acidic residues" evidence="2">
    <location>
        <begin position="2131"/>
        <end position="2154"/>
    </location>
</feature>
<sequence length="2161" mass="242639">MAETEPRAARTMAEGGQVGTIAEGVKAVSGGQYMVTTKSGWGGGGGQSAEGGGGGEGKGGGGMAETEPRAARTMAEGGQVGTIAEGVKAVSGGQYMVTTKSGWGGGGGQSAEGGGGGEGKGGGGMAETEPRAARQPGGGNGRDRTNGGQDNGRGAVGAVREGGDDVEWVGKALRAVGGAVMFVQGTLEKLHNVTHLGWFRSPPPLTFWEYRLPREPKPLQIKGVDDILEAGGPRHRKLMQRLESKFKFGKIVDLMKTPEGTGYAGRRLRQLQDYSILYDMQEYVTNRLKFVHLERSTLKKNAATTILNAEEESQLRGVIAAVNWASREDAWAVNRVIEHLKQHEVVLKIHALREEDVRHLVVSDASFDPTGKCKPQHGWLQAITTPLLNRGGRAPISLVSWRSKKMKRKAGNTLLCESVAMSTAIGALEKQEAVWRSLCKSKFDPKERIWDMDEELGLRGEGTVIAEENANYRDPSAIAVADAKSLFDALHSEQAHGEDDRAALEIAIIKDSLSRLKGRIRWVPHNVNPADALTKLENAHMLPLMQEGLEGRSFKEEESQARMKSELLAEEEAQGAVLARAAHRREDLDQVRARVATLQEQLADRQALLQCSTAECQRFAERCVAVDMEIERRRHIPHFSKDAEVLNVMRSWMQAAKEELATLQETERGAEHVQSETLQLHAQLRVAEDKAKHVEALASTKKAELGDTDDKFSKQTERMQQVEQSRDRARAEAAAGPEQRRTLRSTPWAPLRTSRSAWSSFDTIRQLPGECDSAAEERMRRNLESELQLLGAEELAFLTKENADAQQRLHLVSPAMQEARRRVKDLELQMQELTQRLEREADVCQEKLRALRDENVRLSEHCTELEVRLAETVRSPGRPFREEKARGFQGLRLRSPESGLERPPDLQAGNVQTDVVDFRARAGAQDTPAASKLQCDAQPETTALNRGSDVAALFLGHGRSRSGFGMRKNDFPAAGRSERRSVGALQSSQSLHHESRLCVSPNPAATPPRLRGLVSDMQNTKDEPWDDPWEGCGRNGSPKKKNGKPNLVIPVMAEKEESSGAWSRCPVWDGSPLTWRAFRREMAWWCSSLDLEGTKKYNLAARFLLRQTGTVRQRGEEFLPEELEYQREVRARDPESGEEFVFTPEDPLAGLNKLLKALEALNGQSVLDRRGELRTAFYLHLARRPLERVADYASRFRTGVSDLRAEGVKIPDSEVGWFLKEQLGLDALRRQLLETALQGSEDYVPVPVQFPPCRSGGRNFRSGPNGCELLFRRQLQKKVCVTLIFDRSRTLELQPEGDTEAPTSTRHTEILELPKVDRRAPATPTGGESATPATGKSRAERKQEKKTARKEEKTARKEEKRNRRAKQAEQAEEREGKPEETPSRTPARRKLDAAMESAGTIESVLLLEKEYKALKRDPSHKPNFYFIIDRLISNLRYIPRTVYGPPAGEEERIKLMELRKEEEAEEAEAAQRVAEEVDEGSASRKRKLEELEEKKRALEEENDRKRRELEEESRRLKAVEEAERRAREQRSRNPRVQVPVASEKEKQENWFERKATELVENYIQAYGPQQKKSKDAAEIYDKTCEDSRQAHEDFISALQKTQEKAETLQKCLGRALEAAVAFGREEERAQQCAQAKDKCTRPEPPRVKARPQIPAGLQERIRKEKAQKEGSSTPGKKEEPEVPTPAKPGLSLGARARKQPAEEEPGKEWREKVSSDVWKVGRQLKEGEQYLECKYPPFTKEWQDGLREELLSLANRGFTQKEDEQLYPTKKFGWQLRSSREFESIDQSLEQAYGVRLVWKSQEVKGKSKSVDDFHCFPIGRGKMDKVTKFGVKYTVLGTLPPNKSMCSICWSEGHWKTGCPFKDMVFELWEPALAVLVPAERLRKYYPCRNIICERYQHDKDNNFQYYYPAVALVDYGAVNHRISEINSERYGKAKAKKPEDYPEMEPPEDEREERPPLSTAQAMEYAASKKAAKPSDPEQRMAVHSEALLEMQDQAKKRRAKQLEKESKKKAIDVDEESTGKQEESASKKARGGKGQGDETGIWTKESLPPGHWQDRPKPIPSGSQEAKAALREKLDAHRKEQDQKLEAQRKEQEQFEEHHKQKLQKTIATHFEKEASKKEEVSAKEGPGEDEAGSDPSSEESSESSDATDDQECGKDMS</sequence>
<feature type="compositionally biased region" description="Basic and acidic residues" evidence="2">
    <location>
        <begin position="1659"/>
        <end position="1668"/>
    </location>
</feature>
<name>A0A1Q9CJ22_SYMMI</name>
<feature type="compositionally biased region" description="Basic and acidic residues" evidence="2">
    <location>
        <begin position="1623"/>
        <end position="1646"/>
    </location>
</feature>
<feature type="region of interest" description="Disordered" evidence="2">
    <location>
        <begin position="1294"/>
        <end position="1394"/>
    </location>
</feature>